<evidence type="ECO:0000313" key="3">
    <source>
        <dbReference type="Proteomes" id="UP000323856"/>
    </source>
</evidence>
<dbReference type="GO" id="GO:0016779">
    <property type="term" value="F:nucleotidyltransferase activity"/>
    <property type="evidence" value="ECO:0007669"/>
    <property type="project" value="UniProtKB-ARBA"/>
</dbReference>
<dbReference type="EMBL" id="VOBL01000012">
    <property type="protein sequence ID" value="KAA0976041.1"/>
    <property type="molecule type" value="Genomic_DNA"/>
</dbReference>
<accession>A0A5B0EDW5</accession>
<evidence type="ECO:0000259" key="1">
    <source>
        <dbReference type="Pfam" id="PF12804"/>
    </source>
</evidence>
<dbReference type="Gene3D" id="3.90.550.10">
    <property type="entry name" value="Spore Coat Polysaccharide Biosynthesis Protein SpsA, Chain A"/>
    <property type="match status" value="1"/>
</dbReference>
<protein>
    <submittedName>
        <fullName evidence="2">Nucleotidyltransferase family protein</fullName>
    </submittedName>
</protein>
<dbReference type="PANTHER" id="PTHR43777">
    <property type="entry name" value="MOLYBDENUM COFACTOR CYTIDYLYLTRANSFERASE"/>
    <property type="match status" value="1"/>
</dbReference>
<dbReference type="OrthoDB" id="4427994at2"/>
<dbReference type="Proteomes" id="UP000323856">
    <property type="component" value="Unassembled WGS sequence"/>
</dbReference>
<dbReference type="Pfam" id="PF12804">
    <property type="entry name" value="NTP_transf_3"/>
    <property type="match status" value="1"/>
</dbReference>
<sequence>MDAESNHPRATGVLLAAGNGSRLGLGPKALLRKANGDTLLESAMGALLDGGCAHVLVVLGAEAEHVAQNLEPDEHFTVLVNDAWARGMGSSFALGMEAVPQGSSALVALVDQPGLAAKAVRRILEAHRPGRITAAGYRRGGTSMRRGHPVLFAPEHTALAASAATSDAGARAYLAAHPDMIDLVDCSDVDSGLDIDTVADLHLLGGGN</sequence>
<proteinExistence type="predicted"/>
<dbReference type="AlphaFoldDB" id="A0A5B0EDW5"/>
<name>A0A5B0EDW5_9MICC</name>
<reference evidence="2 3" key="1">
    <citation type="submission" date="2019-07" db="EMBL/GenBank/DDBJ databases">
        <title>Analysis of the biochemical properties, biological activity and biotechnological potential of siderophores and biosurfactants produced by Antarctic psychrotolerant bacteria.</title>
        <authorList>
            <person name="Styczynski M."/>
            <person name="Krucon T."/>
            <person name="Decewicz P."/>
            <person name="Dziewit L."/>
        </authorList>
    </citation>
    <scope>NUCLEOTIDE SEQUENCE [LARGE SCALE GENOMIC DNA]</scope>
    <source>
        <strain evidence="2 3">ANT_H27</strain>
    </source>
</reference>
<dbReference type="PANTHER" id="PTHR43777:SF1">
    <property type="entry name" value="MOLYBDENUM COFACTOR CYTIDYLYLTRANSFERASE"/>
    <property type="match status" value="1"/>
</dbReference>
<dbReference type="InterPro" id="IPR029044">
    <property type="entry name" value="Nucleotide-diphossugar_trans"/>
</dbReference>
<dbReference type="RefSeq" id="WP_149619889.1">
    <property type="nucleotide sequence ID" value="NZ_VOBL01000012.1"/>
</dbReference>
<comment type="caution">
    <text evidence="2">The sequence shown here is derived from an EMBL/GenBank/DDBJ whole genome shotgun (WGS) entry which is preliminary data.</text>
</comment>
<feature type="domain" description="MobA-like NTP transferase" evidence="1">
    <location>
        <begin position="12"/>
        <end position="178"/>
    </location>
</feature>
<dbReference type="SUPFAM" id="SSF53448">
    <property type="entry name" value="Nucleotide-diphospho-sugar transferases"/>
    <property type="match status" value="1"/>
</dbReference>
<organism evidence="2 3">
    <name type="scientific">Paeniglutamicibacter gangotriensis</name>
    <dbReference type="NCBI Taxonomy" id="254787"/>
    <lineage>
        <taxon>Bacteria</taxon>
        <taxon>Bacillati</taxon>
        <taxon>Actinomycetota</taxon>
        <taxon>Actinomycetes</taxon>
        <taxon>Micrococcales</taxon>
        <taxon>Micrococcaceae</taxon>
        <taxon>Paeniglutamicibacter</taxon>
    </lineage>
</organism>
<keyword evidence="2" id="KW-0808">Transferase</keyword>
<evidence type="ECO:0000313" key="2">
    <source>
        <dbReference type="EMBL" id="KAA0976041.1"/>
    </source>
</evidence>
<gene>
    <name evidence="2" type="ORF">FQ154_12075</name>
</gene>
<dbReference type="InterPro" id="IPR025877">
    <property type="entry name" value="MobA-like_NTP_Trfase"/>
</dbReference>
<dbReference type="CDD" id="cd04182">
    <property type="entry name" value="GT_2_like_f"/>
    <property type="match status" value="1"/>
</dbReference>